<evidence type="ECO:0000313" key="3">
    <source>
        <dbReference type="Proteomes" id="UP001347796"/>
    </source>
</evidence>
<accession>A0AAN8KAU6</accession>
<protein>
    <submittedName>
        <fullName evidence="2">Uncharacterized protein</fullName>
    </submittedName>
</protein>
<feature type="region of interest" description="Disordered" evidence="1">
    <location>
        <begin position="27"/>
        <end position="150"/>
    </location>
</feature>
<evidence type="ECO:0000313" key="2">
    <source>
        <dbReference type="EMBL" id="KAK6192476.1"/>
    </source>
</evidence>
<organism evidence="2 3">
    <name type="scientific">Patella caerulea</name>
    <name type="common">Rayed Mediterranean limpet</name>
    <dbReference type="NCBI Taxonomy" id="87958"/>
    <lineage>
        <taxon>Eukaryota</taxon>
        <taxon>Metazoa</taxon>
        <taxon>Spiralia</taxon>
        <taxon>Lophotrochozoa</taxon>
        <taxon>Mollusca</taxon>
        <taxon>Gastropoda</taxon>
        <taxon>Patellogastropoda</taxon>
        <taxon>Patelloidea</taxon>
        <taxon>Patellidae</taxon>
        <taxon>Patella</taxon>
    </lineage>
</organism>
<feature type="compositionally biased region" description="Polar residues" evidence="1">
    <location>
        <begin position="209"/>
        <end position="227"/>
    </location>
</feature>
<feature type="compositionally biased region" description="Basic and acidic residues" evidence="1">
    <location>
        <begin position="41"/>
        <end position="55"/>
    </location>
</feature>
<name>A0AAN8KAU6_PATCE</name>
<feature type="compositionally biased region" description="Polar residues" evidence="1">
    <location>
        <begin position="122"/>
        <end position="143"/>
    </location>
</feature>
<dbReference type="EMBL" id="JAZGQO010000002">
    <property type="protein sequence ID" value="KAK6192476.1"/>
    <property type="molecule type" value="Genomic_DNA"/>
</dbReference>
<sequence length="257" mass="29112">MTVYITAYFVAVSCIVISSAQIFNTRSQNAGLSRPSNRLWDGQRRLDNQGRRRSDSGGVLSHRNERMNGGRRMVLTDRNSNNGNNGNGQLFERNSLSNQGNMVDRRQNNRNRVGRMGRGQNSQQNGQVRRQNNPNSMVVQNSQPNRRAWRRNNPNSMIVQNSQANGQVGRQNNPKSMIRNRQSYQQRLANQGNQGDQGTLFNNLASHIRNQSPSRSSQGLVHSNGLGSQVIGDRRRGNRVGNSNMWRNNNANMNYVY</sequence>
<gene>
    <name evidence="2" type="ORF">SNE40_003936</name>
</gene>
<feature type="compositionally biased region" description="Low complexity" evidence="1">
    <location>
        <begin position="79"/>
        <end position="88"/>
    </location>
</feature>
<evidence type="ECO:0000256" key="1">
    <source>
        <dbReference type="SAM" id="MobiDB-lite"/>
    </source>
</evidence>
<keyword evidence="3" id="KW-1185">Reference proteome</keyword>
<reference evidence="2 3" key="1">
    <citation type="submission" date="2024-01" db="EMBL/GenBank/DDBJ databases">
        <title>The genome of the rayed Mediterranean limpet Patella caerulea (Linnaeus, 1758).</title>
        <authorList>
            <person name="Anh-Thu Weber A."/>
            <person name="Halstead-Nussloch G."/>
        </authorList>
    </citation>
    <scope>NUCLEOTIDE SEQUENCE [LARGE SCALE GENOMIC DNA]</scope>
    <source>
        <strain evidence="2">AATW-2023a</strain>
        <tissue evidence="2">Whole specimen</tissue>
    </source>
</reference>
<feature type="region of interest" description="Disordered" evidence="1">
    <location>
        <begin position="209"/>
        <end position="245"/>
    </location>
</feature>
<proteinExistence type="predicted"/>
<feature type="compositionally biased region" description="Polar residues" evidence="1">
    <location>
        <begin position="27"/>
        <end position="36"/>
    </location>
</feature>
<dbReference type="Proteomes" id="UP001347796">
    <property type="component" value="Unassembled WGS sequence"/>
</dbReference>
<dbReference type="AlphaFoldDB" id="A0AAN8KAU6"/>
<comment type="caution">
    <text evidence="2">The sequence shown here is derived from an EMBL/GenBank/DDBJ whole genome shotgun (WGS) entry which is preliminary data.</text>
</comment>